<dbReference type="InterPro" id="IPR001138">
    <property type="entry name" value="Zn2Cys6_DnaBD"/>
</dbReference>
<organism evidence="3 4">
    <name type="scientific">Wickerhamomyces anomalus (strain ATCC 58044 / CBS 1984 / NCYC 433 / NRRL Y-366-8)</name>
    <name type="common">Yeast</name>
    <name type="synonym">Hansenula anomala</name>
    <dbReference type="NCBI Taxonomy" id="683960"/>
    <lineage>
        <taxon>Eukaryota</taxon>
        <taxon>Fungi</taxon>
        <taxon>Dikarya</taxon>
        <taxon>Ascomycota</taxon>
        <taxon>Saccharomycotina</taxon>
        <taxon>Saccharomycetes</taxon>
        <taxon>Phaffomycetales</taxon>
        <taxon>Wickerhamomycetaceae</taxon>
        <taxon>Wickerhamomyces</taxon>
    </lineage>
</organism>
<reference evidence="3 4" key="1">
    <citation type="journal article" date="2016" name="Proc. Natl. Acad. Sci. U.S.A.">
        <title>Comparative genomics of biotechnologically important yeasts.</title>
        <authorList>
            <person name="Riley R."/>
            <person name="Haridas S."/>
            <person name="Wolfe K.H."/>
            <person name="Lopes M.R."/>
            <person name="Hittinger C.T."/>
            <person name="Goeker M."/>
            <person name="Salamov A.A."/>
            <person name="Wisecaver J.H."/>
            <person name="Long T.M."/>
            <person name="Calvey C.H."/>
            <person name="Aerts A.L."/>
            <person name="Barry K.W."/>
            <person name="Choi C."/>
            <person name="Clum A."/>
            <person name="Coughlan A.Y."/>
            <person name="Deshpande S."/>
            <person name="Douglass A.P."/>
            <person name="Hanson S.J."/>
            <person name="Klenk H.-P."/>
            <person name="LaButti K.M."/>
            <person name="Lapidus A."/>
            <person name="Lindquist E.A."/>
            <person name="Lipzen A.M."/>
            <person name="Meier-Kolthoff J.P."/>
            <person name="Ohm R.A."/>
            <person name="Otillar R.P."/>
            <person name="Pangilinan J.L."/>
            <person name="Peng Y."/>
            <person name="Rokas A."/>
            <person name="Rosa C.A."/>
            <person name="Scheuner C."/>
            <person name="Sibirny A.A."/>
            <person name="Slot J.C."/>
            <person name="Stielow J.B."/>
            <person name="Sun H."/>
            <person name="Kurtzman C.P."/>
            <person name="Blackwell M."/>
            <person name="Grigoriev I.V."/>
            <person name="Jeffries T.W."/>
        </authorList>
    </citation>
    <scope>NUCLEOTIDE SEQUENCE [LARGE SCALE GENOMIC DNA]</scope>
    <source>
        <strain evidence="4">ATCC 58044 / CBS 1984 / NCYC 433 / NRRL Y-366-8</strain>
    </source>
</reference>
<dbReference type="InterPro" id="IPR052783">
    <property type="entry name" value="Metabolic/Drug-Res_Regulator"/>
</dbReference>
<dbReference type="GeneID" id="30200126"/>
<dbReference type="GO" id="GO:0008270">
    <property type="term" value="F:zinc ion binding"/>
    <property type="evidence" value="ECO:0007669"/>
    <property type="project" value="InterPro"/>
</dbReference>
<feature type="region of interest" description="Disordered" evidence="1">
    <location>
        <begin position="138"/>
        <end position="196"/>
    </location>
</feature>
<dbReference type="RefSeq" id="XP_019040951.1">
    <property type="nucleotide sequence ID" value="XM_019182880.1"/>
</dbReference>
<dbReference type="GO" id="GO:0000981">
    <property type="term" value="F:DNA-binding transcription factor activity, RNA polymerase II-specific"/>
    <property type="evidence" value="ECO:0007669"/>
    <property type="project" value="InterPro"/>
</dbReference>
<dbReference type="CDD" id="cd00067">
    <property type="entry name" value="GAL4"/>
    <property type="match status" value="1"/>
</dbReference>
<dbReference type="PANTHER" id="PTHR47655">
    <property type="entry name" value="QUINIC ACID UTILIZATION ACTIVATOR"/>
    <property type="match status" value="1"/>
</dbReference>
<feature type="domain" description="Zn(2)-C6 fungal-type" evidence="2">
    <location>
        <begin position="17"/>
        <end position="46"/>
    </location>
</feature>
<gene>
    <name evidence="3" type="ORF">WICANDRAFT_59824</name>
</gene>
<evidence type="ECO:0000313" key="4">
    <source>
        <dbReference type="Proteomes" id="UP000094112"/>
    </source>
</evidence>
<dbReference type="OrthoDB" id="5600212at2759"/>
<dbReference type="SMART" id="SM00066">
    <property type="entry name" value="GAL4"/>
    <property type="match status" value="1"/>
</dbReference>
<evidence type="ECO:0000313" key="3">
    <source>
        <dbReference type="EMBL" id="ODQ61744.1"/>
    </source>
</evidence>
<dbReference type="Gene3D" id="4.10.240.10">
    <property type="entry name" value="Zn(2)-C6 fungal-type DNA-binding domain"/>
    <property type="match status" value="1"/>
</dbReference>
<dbReference type="PANTHER" id="PTHR47655:SF3">
    <property type="entry name" value="ZN(II)2CYS6 TRANSCRIPTION FACTOR (EUROFUNG)"/>
    <property type="match status" value="1"/>
</dbReference>
<keyword evidence="4" id="KW-1185">Reference proteome</keyword>
<dbReference type="Proteomes" id="UP000094112">
    <property type="component" value="Unassembled WGS sequence"/>
</dbReference>
<dbReference type="EMBL" id="KV454208">
    <property type="protein sequence ID" value="ODQ61744.1"/>
    <property type="molecule type" value="Genomic_DNA"/>
</dbReference>
<dbReference type="AlphaFoldDB" id="A0A1E3P949"/>
<accession>A0A1E3P949</accession>
<sequence>MQSPDAKQQHKKRVSKACDCCRKSKTKCDGQRPCTRCLQDNKICTYMSNKKKADKLYPSSYVDLLETRVSILIQSLNKLLEKSRSEVGIEEFMKDPVIYNENGEFDINKVICQLLSSEKLQNLSQSNMNYSIDEITNVTDNRNSSTSSSTPPTSNTTTSSPSSTPLHISIPRKSQDLSHVHKPQHTKHQLKSPTTTFDFNNNLDSLLYEPMDLNNTSDDTHSTNSSLMSPVYSLNDQNGLYLDTWSQNQQQQQQQQTDFPQKSLNNNDDYGLIKQEYGFNWDGFDFSKKPLEQQATFGFPEF</sequence>
<evidence type="ECO:0000259" key="2">
    <source>
        <dbReference type="PROSITE" id="PS50048"/>
    </source>
</evidence>
<proteinExistence type="predicted"/>
<dbReference type="SUPFAM" id="SSF57701">
    <property type="entry name" value="Zn2/Cys6 DNA-binding domain"/>
    <property type="match status" value="1"/>
</dbReference>
<protein>
    <recommendedName>
        <fullName evidence="2">Zn(2)-C6 fungal-type domain-containing protein</fullName>
    </recommendedName>
</protein>
<dbReference type="InterPro" id="IPR036864">
    <property type="entry name" value="Zn2-C6_fun-type_DNA-bd_sf"/>
</dbReference>
<dbReference type="Pfam" id="PF00172">
    <property type="entry name" value="Zn_clus"/>
    <property type="match status" value="1"/>
</dbReference>
<dbReference type="STRING" id="683960.A0A1E3P949"/>
<feature type="compositionally biased region" description="Basic residues" evidence="1">
    <location>
        <begin position="180"/>
        <end position="190"/>
    </location>
</feature>
<dbReference type="PROSITE" id="PS50048">
    <property type="entry name" value="ZN2_CY6_FUNGAL_2"/>
    <property type="match status" value="1"/>
</dbReference>
<feature type="compositionally biased region" description="Low complexity" evidence="1">
    <location>
        <begin position="143"/>
        <end position="165"/>
    </location>
</feature>
<evidence type="ECO:0000256" key="1">
    <source>
        <dbReference type="SAM" id="MobiDB-lite"/>
    </source>
</evidence>
<name>A0A1E3P949_WICAA</name>
<dbReference type="PROSITE" id="PS00463">
    <property type="entry name" value="ZN2_CY6_FUNGAL_1"/>
    <property type="match status" value="1"/>
</dbReference>